<dbReference type="SUPFAM" id="SSF54236">
    <property type="entry name" value="Ubiquitin-like"/>
    <property type="match status" value="1"/>
</dbReference>
<sequence length="416" mass="48182">MMDIIEDPIFVIMNNGGNIIRVQVHKTYTFKKLQTRIQNDCGIPLKLQCFTCEDERNYSDMDNEEGEEAANNTLPTEDATNMVTTSVTEVNSPVHVQINDSGCQDMINGGVEKRTPCTYFATYITLKCINGRATAIFVKENETIEAIMHKIQERSGVSLDHQEFTCFDKRTLEEKFWEEEYKRFIAVIKSEDNMVQSFQKLYISNVSRVESDLTPTEDDESAVNISPMRSAAIPTNSSNDVDFDIVEYIKNEKLDKKLLVFTSNERKKCYEFMFVRSPSVFRCIKCLAQKKRTDIKVTIHKDSSKTYNFNTVEHVCEPIEYLSKDNEPSLIVKSPNFKFIKINSKGETVPLLIVFKSDDKSHCYRFEFDAFQKFYICIGCKKYRRMITARFIEHEGNTALELNHLQHLCHPQNYIS</sequence>
<dbReference type="InterPro" id="IPR029071">
    <property type="entry name" value="Ubiquitin-like_domsf"/>
</dbReference>
<organism evidence="2 3">
    <name type="scientific">Panagrolaimus davidi</name>
    <dbReference type="NCBI Taxonomy" id="227884"/>
    <lineage>
        <taxon>Eukaryota</taxon>
        <taxon>Metazoa</taxon>
        <taxon>Ecdysozoa</taxon>
        <taxon>Nematoda</taxon>
        <taxon>Chromadorea</taxon>
        <taxon>Rhabditida</taxon>
        <taxon>Tylenchina</taxon>
        <taxon>Panagrolaimomorpha</taxon>
        <taxon>Panagrolaimoidea</taxon>
        <taxon>Panagrolaimidae</taxon>
        <taxon>Panagrolaimus</taxon>
    </lineage>
</organism>
<dbReference type="Proteomes" id="UP000887578">
    <property type="component" value="Unplaced"/>
</dbReference>
<evidence type="ECO:0000313" key="2">
    <source>
        <dbReference type="Proteomes" id="UP000887578"/>
    </source>
</evidence>
<reference evidence="3" key="1">
    <citation type="submission" date="2022-11" db="UniProtKB">
        <authorList>
            <consortium name="WormBaseParasite"/>
        </authorList>
    </citation>
    <scope>IDENTIFICATION</scope>
</reference>
<dbReference type="InterPro" id="IPR000626">
    <property type="entry name" value="Ubiquitin-like_dom"/>
</dbReference>
<feature type="domain" description="Ubiquitin-like" evidence="1">
    <location>
        <begin position="122"/>
        <end position="175"/>
    </location>
</feature>
<accession>A0A914QH87</accession>
<proteinExistence type="predicted"/>
<protein>
    <submittedName>
        <fullName evidence="3">Ubiquitin-like domain-containing protein</fullName>
    </submittedName>
</protein>
<dbReference type="WBParaSite" id="PDA_v2.g26648.t1">
    <property type="protein sequence ID" value="PDA_v2.g26648.t1"/>
    <property type="gene ID" value="PDA_v2.g26648"/>
</dbReference>
<dbReference type="AlphaFoldDB" id="A0A914QH87"/>
<evidence type="ECO:0000313" key="3">
    <source>
        <dbReference type="WBParaSite" id="PDA_v2.g26648.t1"/>
    </source>
</evidence>
<name>A0A914QH87_9BILA</name>
<dbReference type="PROSITE" id="PS50053">
    <property type="entry name" value="UBIQUITIN_2"/>
    <property type="match status" value="1"/>
</dbReference>
<evidence type="ECO:0000259" key="1">
    <source>
        <dbReference type="PROSITE" id="PS50053"/>
    </source>
</evidence>
<keyword evidence="2" id="KW-1185">Reference proteome</keyword>